<evidence type="ECO:0000256" key="3">
    <source>
        <dbReference type="ARBA" id="ARBA00022679"/>
    </source>
</evidence>
<dbReference type="EMBL" id="JAZHXJ010000118">
    <property type="protein sequence ID" value="KAL1873621.1"/>
    <property type="molecule type" value="Genomic_DNA"/>
</dbReference>
<keyword evidence="5" id="KW-0128">Catecholamine metabolism</keyword>
<name>A0ABR3XCD7_9PEZI</name>
<accession>A0ABR3XCD7</accession>
<evidence type="ECO:0000256" key="2">
    <source>
        <dbReference type="ARBA" id="ARBA00022603"/>
    </source>
</evidence>
<dbReference type="Gene3D" id="3.40.50.150">
    <property type="entry name" value="Vaccinia Virus protein VP39"/>
    <property type="match status" value="1"/>
</dbReference>
<dbReference type="InterPro" id="IPR002935">
    <property type="entry name" value="SAM_O-MeTrfase"/>
</dbReference>
<reference evidence="7 8" key="1">
    <citation type="journal article" date="2024" name="Commun. Biol.">
        <title>Comparative genomic analysis of thermophilic fungi reveals convergent evolutionary adaptations and gene losses.</title>
        <authorList>
            <person name="Steindorff A.S."/>
            <person name="Aguilar-Pontes M.V."/>
            <person name="Robinson A.J."/>
            <person name="Andreopoulos B."/>
            <person name="LaButti K."/>
            <person name="Kuo A."/>
            <person name="Mondo S."/>
            <person name="Riley R."/>
            <person name="Otillar R."/>
            <person name="Haridas S."/>
            <person name="Lipzen A."/>
            <person name="Grimwood J."/>
            <person name="Schmutz J."/>
            <person name="Clum A."/>
            <person name="Reid I.D."/>
            <person name="Moisan M.C."/>
            <person name="Butler G."/>
            <person name="Nguyen T.T.M."/>
            <person name="Dewar K."/>
            <person name="Conant G."/>
            <person name="Drula E."/>
            <person name="Henrissat B."/>
            <person name="Hansel C."/>
            <person name="Singer S."/>
            <person name="Hutchinson M.I."/>
            <person name="de Vries R.P."/>
            <person name="Natvig D.O."/>
            <person name="Powell A.J."/>
            <person name="Tsang A."/>
            <person name="Grigoriev I.V."/>
        </authorList>
    </citation>
    <scope>NUCLEOTIDE SEQUENCE [LARGE SCALE GENOMIC DNA]</scope>
    <source>
        <strain evidence="7 8">ATCC 24622</strain>
    </source>
</reference>
<evidence type="ECO:0000313" key="7">
    <source>
        <dbReference type="EMBL" id="KAL1873621.1"/>
    </source>
</evidence>
<dbReference type="PANTHER" id="PTHR43836">
    <property type="entry name" value="CATECHOL O-METHYLTRANSFERASE 1-RELATED"/>
    <property type="match status" value="1"/>
</dbReference>
<evidence type="ECO:0000256" key="6">
    <source>
        <dbReference type="ARBA" id="ARBA00023453"/>
    </source>
</evidence>
<evidence type="ECO:0000313" key="8">
    <source>
        <dbReference type="Proteomes" id="UP001586593"/>
    </source>
</evidence>
<protein>
    <recommendedName>
        <fullName evidence="1">catechol O-methyltransferase</fullName>
        <ecNumber evidence="1">2.1.1.6</ecNumber>
    </recommendedName>
</protein>
<sequence>MSLDHVDGFVERAQTQAVAMRRHVLSLPAEQLRGRPWDVIAAIEAFANDQGLAMLFRRPKIDVVRRVLAALRPRPKVVVEFGTFVGTSAIAWGAILRELNGSDATDIHVYGLELEPKMAEIATDMIRLAGLEDIVSVVVGPGSESLQNLVAEGKVRPGGLDMVFIDHWEKYYVPDLQLCEKLKVFHKGSIAVADNTDIPGAPAYLEYVKKGGDLENGTVRYESRTLYPEAADGSRPSAVEVSTVVEV</sequence>
<dbReference type="Pfam" id="PF01596">
    <property type="entry name" value="Methyltransf_3"/>
    <property type="match status" value="1"/>
</dbReference>
<dbReference type="SUPFAM" id="SSF53335">
    <property type="entry name" value="S-adenosyl-L-methionine-dependent methyltransferases"/>
    <property type="match status" value="1"/>
</dbReference>
<keyword evidence="8" id="KW-1185">Reference proteome</keyword>
<dbReference type="Proteomes" id="UP001586593">
    <property type="component" value="Unassembled WGS sequence"/>
</dbReference>
<comment type="caution">
    <text evidence="7">The sequence shown here is derived from an EMBL/GenBank/DDBJ whole genome shotgun (WGS) entry which is preliminary data.</text>
</comment>
<gene>
    <name evidence="7" type="ORF">VTK73DRAFT_808</name>
</gene>
<dbReference type="PANTHER" id="PTHR43836:SF2">
    <property type="entry name" value="CATECHOL O-METHYLTRANSFERASE 1-RELATED"/>
    <property type="match status" value="1"/>
</dbReference>
<dbReference type="InterPro" id="IPR029063">
    <property type="entry name" value="SAM-dependent_MTases_sf"/>
</dbReference>
<keyword evidence="3" id="KW-0808">Transferase</keyword>
<evidence type="ECO:0000256" key="1">
    <source>
        <dbReference type="ARBA" id="ARBA00012880"/>
    </source>
</evidence>
<keyword evidence="4" id="KW-0949">S-adenosyl-L-methionine</keyword>
<keyword evidence="2" id="KW-0489">Methyltransferase</keyword>
<dbReference type="EC" id="2.1.1.6" evidence="1"/>
<proteinExistence type="inferred from homology"/>
<dbReference type="PROSITE" id="PS51682">
    <property type="entry name" value="SAM_OMT_I"/>
    <property type="match status" value="1"/>
</dbReference>
<comment type="similarity">
    <text evidence="6">Belongs to the class I-like SAM-binding methyltransferase superfamily. Cation-dependent O-methyltransferase family.</text>
</comment>
<evidence type="ECO:0000256" key="5">
    <source>
        <dbReference type="ARBA" id="ARBA00022939"/>
    </source>
</evidence>
<evidence type="ECO:0000256" key="4">
    <source>
        <dbReference type="ARBA" id="ARBA00022691"/>
    </source>
</evidence>
<organism evidence="7 8">
    <name type="scientific">Phialemonium thermophilum</name>
    <dbReference type="NCBI Taxonomy" id="223376"/>
    <lineage>
        <taxon>Eukaryota</taxon>
        <taxon>Fungi</taxon>
        <taxon>Dikarya</taxon>
        <taxon>Ascomycota</taxon>
        <taxon>Pezizomycotina</taxon>
        <taxon>Sordariomycetes</taxon>
        <taxon>Sordariomycetidae</taxon>
        <taxon>Cephalothecales</taxon>
        <taxon>Cephalothecaceae</taxon>
        <taxon>Phialemonium</taxon>
    </lineage>
</organism>